<sequence length="97" mass="10602">MPAGQGDHFFCGVSEDGEYRVIEQGVVRSASLETDWLKAKGFARLDEDSQGRNEYRAVGEPLAGHMTETNGASRLRPLPWYTLKTAAVCTRVSGIAN</sequence>
<reference evidence="1" key="1">
    <citation type="submission" date="2021-06" db="EMBL/GenBank/DDBJ databases">
        <title>Parelaphostrongylus tenuis whole genome reference sequence.</title>
        <authorList>
            <person name="Garwood T.J."/>
            <person name="Larsen P.A."/>
            <person name="Fountain-Jones N.M."/>
            <person name="Garbe J.R."/>
            <person name="Macchietto M.G."/>
            <person name="Kania S.A."/>
            <person name="Gerhold R.W."/>
            <person name="Richards J.E."/>
            <person name="Wolf T.M."/>
        </authorList>
    </citation>
    <scope>NUCLEOTIDE SEQUENCE</scope>
    <source>
        <strain evidence="1">MNPRO001-30</strain>
        <tissue evidence="1">Meninges</tissue>
    </source>
</reference>
<accession>A0AAD5M0U0</accession>
<dbReference type="EMBL" id="JAHQIW010000789">
    <property type="protein sequence ID" value="KAJ1350040.1"/>
    <property type="molecule type" value="Genomic_DNA"/>
</dbReference>
<protein>
    <submittedName>
        <fullName evidence="1">Uncharacterized protein</fullName>
    </submittedName>
</protein>
<keyword evidence="2" id="KW-1185">Reference proteome</keyword>
<dbReference type="Proteomes" id="UP001196413">
    <property type="component" value="Unassembled WGS sequence"/>
</dbReference>
<name>A0AAD5M0U0_PARTN</name>
<evidence type="ECO:0000313" key="2">
    <source>
        <dbReference type="Proteomes" id="UP001196413"/>
    </source>
</evidence>
<proteinExistence type="predicted"/>
<organism evidence="1 2">
    <name type="scientific">Parelaphostrongylus tenuis</name>
    <name type="common">Meningeal worm</name>
    <dbReference type="NCBI Taxonomy" id="148309"/>
    <lineage>
        <taxon>Eukaryota</taxon>
        <taxon>Metazoa</taxon>
        <taxon>Ecdysozoa</taxon>
        <taxon>Nematoda</taxon>
        <taxon>Chromadorea</taxon>
        <taxon>Rhabditida</taxon>
        <taxon>Rhabditina</taxon>
        <taxon>Rhabditomorpha</taxon>
        <taxon>Strongyloidea</taxon>
        <taxon>Metastrongylidae</taxon>
        <taxon>Parelaphostrongylus</taxon>
    </lineage>
</organism>
<comment type="caution">
    <text evidence="1">The sequence shown here is derived from an EMBL/GenBank/DDBJ whole genome shotgun (WGS) entry which is preliminary data.</text>
</comment>
<evidence type="ECO:0000313" key="1">
    <source>
        <dbReference type="EMBL" id="KAJ1350040.1"/>
    </source>
</evidence>
<dbReference type="AlphaFoldDB" id="A0AAD5M0U0"/>
<gene>
    <name evidence="1" type="ORF">KIN20_005746</name>
</gene>